<evidence type="ECO:0000313" key="6">
    <source>
        <dbReference type="Proteomes" id="UP000306740"/>
    </source>
</evidence>
<comment type="caution">
    <text evidence="4">The sequence shown here is derived from an EMBL/GenBank/DDBJ whole genome shotgun (WGS) entry which is preliminary data.</text>
</comment>
<keyword evidence="1" id="KW-0812">Transmembrane</keyword>
<dbReference type="Pfam" id="PF11887">
    <property type="entry name" value="Mce4_CUP1"/>
    <property type="match status" value="1"/>
</dbReference>
<evidence type="ECO:0000259" key="2">
    <source>
        <dbReference type="Pfam" id="PF02470"/>
    </source>
</evidence>
<dbReference type="Pfam" id="PF02470">
    <property type="entry name" value="MlaD"/>
    <property type="match status" value="1"/>
</dbReference>
<dbReference type="NCBIfam" id="TIGR00996">
    <property type="entry name" value="Mtu_fam_mce"/>
    <property type="match status" value="1"/>
</dbReference>
<name>A0A5C4LY98_9ACTN</name>
<organism evidence="4 6">
    <name type="scientific">Mumia zhuanghuii</name>
    <dbReference type="NCBI Taxonomy" id="2585211"/>
    <lineage>
        <taxon>Bacteria</taxon>
        <taxon>Bacillati</taxon>
        <taxon>Actinomycetota</taxon>
        <taxon>Actinomycetes</taxon>
        <taxon>Propionibacteriales</taxon>
        <taxon>Nocardioidaceae</taxon>
        <taxon>Mumia</taxon>
    </lineage>
</organism>
<dbReference type="PANTHER" id="PTHR33371:SF17">
    <property type="entry name" value="MCE-FAMILY PROTEIN MCE1B"/>
    <property type="match status" value="1"/>
</dbReference>
<dbReference type="RefSeq" id="WP_139087766.1">
    <property type="nucleotide sequence ID" value="NZ_VDFR01000069.1"/>
</dbReference>
<accession>A0A5C4LY98</accession>
<keyword evidence="1" id="KW-0472">Membrane</keyword>
<protein>
    <submittedName>
        <fullName evidence="4">MCE family protein</fullName>
    </submittedName>
</protein>
<sequence>MSKRRRKLDPRLDRKTAGALARLLVFLVVTGTLTAVLAVVIGNATFSETKKYHAIFADVTSLVEGDDVRIAGVRVGNVEHVQVESDSTARVTFAVDSSVTLTQGTLATLRYRNMIGQRYLSLSEDAEGSTLALEPGKTIPMSRTQPALDLTVLFAGFKPLFAAMSPEDTNKLTYELIQVFQGESGTVESLLTHTASLTTTLADRDELIGSVITNLTTVLKSFNDRDTELSSMISTLQQLITGLKDDRGVLTGSLDDIASLTTDTAGLLEDIGPPLTADIAHLRDLTDEIGTKQARRALDKTIKILPIKIDRLGRTGQYGSFFNFYVCDIGVDGKLPSLKNVPGWESPRTFETSTRLRVTGEGAQRCQ</sequence>
<dbReference type="GO" id="GO:0005576">
    <property type="term" value="C:extracellular region"/>
    <property type="evidence" value="ECO:0007669"/>
    <property type="project" value="TreeGrafter"/>
</dbReference>
<keyword evidence="1" id="KW-1133">Transmembrane helix</keyword>
<feature type="domain" description="Mce/MlaD" evidence="2">
    <location>
        <begin position="49"/>
        <end position="123"/>
    </location>
</feature>
<dbReference type="InterPro" id="IPR052336">
    <property type="entry name" value="MlaD_Phospholipid_Transporter"/>
</dbReference>
<dbReference type="Proteomes" id="UP000306740">
    <property type="component" value="Unassembled WGS sequence"/>
</dbReference>
<dbReference type="OrthoDB" id="338143at2"/>
<evidence type="ECO:0000256" key="1">
    <source>
        <dbReference type="SAM" id="Phobius"/>
    </source>
</evidence>
<feature type="domain" description="Mammalian cell entry C-terminal" evidence="3">
    <location>
        <begin position="132"/>
        <end position="288"/>
    </location>
</feature>
<evidence type="ECO:0000313" key="4">
    <source>
        <dbReference type="EMBL" id="TNC24732.1"/>
    </source>
</evidence>
<evidence type="ECO:0000313" key="5">
    <source>
        <dbReference type="EMBL" id="TNC45203.1"/>
    </source>
</evidence>
<dbReference type="EMBL" id="VDFR01000257">
    <property type="protein sequence ID" value="TNC24732.1"/>
    <property type="molecule type" value="Genomic_DNA"/>
</dbReference>
<dbReference type="InterPro" id="IPR003399">
    <property type="entry name" value="Mce/MlaD"/>
</dbReference>
<evidence type="ECO:0000259" key="3">
    <source>
        <dbReference type="Pfam" id="PF11887"/>
    </source>
</evidence>
<dbReference type="GO" id="GO:0051701">
    <property type="term" value="P:biological process involved in interaction with host"/>
    <property type="evidence" value="ECO:0007669"/>
    <property type="project" value="TreeGrafter"/>
</dbReference>
<dbReference type="PANTHER" id="PTHR33371">
    <property type="entry name" value="INTERMEMBRANE PHOSPHOLIPID TRANSPORT SYSTEM BINDING PROTEIN MLAD-RELATED"/>
    <property type="match status" value="1"/>
</dbReference>
<reference evidence="4 6" key="1">
    <citation type="submission" date="2019-05" db="EMBL/GenBank/DDBJ databases">
        <title>Mumia sp. nov., isolated from the intestinal contents of plateau pika (Ochotona curzoniae) in the Qinghai-Tibet plateau of China.</title>
        <authorList>
            <person name="Tian Z."/>
        </authorList>
    </citation>
    <scope>NUCLEOTIDE SEQUENCE [LARGE SCALE GENOMIC DNA]</scope>
    <source>
        <strain evidence="6">527</strain>
        <strain evidence="4">Z527</strain>
    </source>
</reference>
<gene>
    <name evidence="5" type="ORF">FHE65_15440</name>
    <name evidence="4" type="ORF">FHE65_35005</name>
</gene>
<dbReference type="EMBL" id="VDFR01000069">
    <property type="protein sequence ID" value="TNC45203.1"/>
    <property type="molecule type" value="Genomic_DNA"/>
</dbReference>
<dbReference type="InterPro" id="IPR024516">
    <property type="entry name" value="Mce_C"/>
</dbReference>
<feature type="transmembrane region" description="Helical" evidence="1">
    <location>
        <begin position="20"/>
        <end position="41"/>
    </location>
</feature>
<dbReference type="InterPro" id="IPR005693">
    <property type="entry name" value="Mce"/>
</dbReference>
<proteinExistence type="predicted"/>
<dbReference type="AlphaFoldDB" id="A0A5C4LY98"/>